<keyword evidence="2" id="KW-1185">Reference proteome</keyword>
<organism evidence="1 2">
    <name type="scientific">Priestia koreensis</name>
    <dbReference type="NCBI Taxonomy" id="284581"/>
    <lineage>
        <taxon>Bacteria</taxon>
        <taxon>Bacillati</taxon>
        <taxon>Bacillota</taxon>
        <taxon>Bacilli</taxon>
        <taxon>Bacillales</taxon>
        <taxon>Bacillaceae</taxon>
        <taxon>Priestia</taxon>
    </lineage>
</organism>
<evidence type="ECO:0000313" key="1">
    <source>
        <dbReference type="EMBL" id="KOO37055.1"/>
    </source>
</evidence>
<dbReference type="EMBL" id="LILC01000042">
    <property type="protein sequence ID" value="KOO37055.1"/>
    <property type="molecule type" value="Genomic_DNA"/>
</dbReference>
<accession>A0A0M0KDY9</accession>
<proteinExistence type="predicted"/>
<name>A0A0M0KDY9_9BACI</name>
<comment type="caution">
    <text evidence="1">The sequence shown here is derived from an EMBL/GenBank/DDBJ whole genome shotgun (WGS) entry which is preliminary data.</text>
</comment>
<reference evidence="2" key="1">
    <citation type="submission" date="2015-08" db="EMBL/GenBank/DDBJ databases">
        <title>Fjat-14210 dsm16467.</title>
        <authorList>
            <person name="Liu B."/>
            <person name="Wang J."/>
            <person name="Zhu Y."/>
            <person name="Liu G."/>
            <person name="Chen Q."/>
            <person name="Chen Z."/>
            <person name="Lan J."/>
            <person name="Che J."/>
            <person name="Ge C."/>
            <person name="Shi H."/>
            <person name="Pan Z."/>
            <person name="Liu X."/>
        </authorList>
    </citation>
    <scope>NUCLEOTIDE SEQUENCE [LARGE SCALE GENOMIC DNA]</scope>
    <source>
        <strain evidence="2">DSM 16467</strain>
    </source>
</reference>
<gene>
    <name evidence="1" type="ORF">AMD01_23275</name>
</gene>
<dbReference type="RefSeq" id="WP_053403845.1">
    <property type="nucleotide sequence ID" value="NZ_LILC01000042.1"/>
</dbReference>
<dbReference type="AlphaFoldDB" id="A0A0M0KDY9"/>
<dbReference type="Proteomes" id="UP000037558">
    <property type="component" value="Unassembled WGS sequence"/>
</dbReference>
<sequence>MSGFFLAVGTPQRKGIGHDRLGVDEDAIKEKFLRSWKPPLQATRKGAKWRVVHQHVLLALKEERNVYYEHRTAVRTHL</sequence>
<evidence type="ECO:0000313" key="2">
    <source>
        <dbReference type="Proteomes" id="UP000037558"/>
    </source>
</evidence>
<protein>
    <submittedName>
        <fullName evidence="1">Uncharacterized protein</fullName>
    </submittedName>
</protein>